<dbReference type="AlphaFoldDB" id="A0A7W9LQ98"/>
<reference evidence="2 3" key="1">
    <citation type="submission" date="2020-08" db="EMBL/GenBank/DDBJ databases">
        <title>Sequencing the genomes of 1000 actinobacteria strains.</title>
        <authorList>
            <person name="Klenk H.-P."/>
        </authorList>
    </citation>
    <scope>NUCLEOTIDE SEQUENCE [LARGE SCALE GENOMIC DNA]</scope>
    <source>
        <strain evidence="2 3">DSM 40084</strain>
    </source>
</reference>
<feature type="compositionally biased region" description="Basic residues" evidence="1">
    <location>
        <begin position="1"/>
        <end position="11"/>
    </location>
</feature>
<dbReference type="EMBL" id="JACHNE010000001">
    <property type="protein sequence ID" value="MBB5792074.1"/>
    <property type="molecule type" value="Genomic_DNA"/>
</dbReference>
<feature type="region of interest" description="Disordered" evidence="1">
    <location>
        <begin position="1"/>
        <end position="23"/>
    </location>
</feature>
<name>A0A7W9LQ98_9ACTN</name>
<accession>A0A7W9LQ98</accession>
<dbReference type="RefSeq" id="WP_184979540.1">
    <property type="nucleotide sequence ID" value="NZ_JACHNE010000001.1"/>
</dbReference>
<sequence length="183" mass="19902">MPTSRPRRRAPRPPAVTRPHAPLTGEFAADPTVCHHAYQVAIDFGFVAVDAIADLLPQEESLALAQRMGFCDCGRLTLDDDDLTRRALSTVAAVNMTACQALVLAAIDYAHRTFSCIGISALIHELTEGHRATFEPAALTVLLDRVHAAHRAEHGHAGHRRVPDAVMWPHTTVSSMPELIPHS</sequence>
<evidence type="ECO:0000256" key="1">
    <source>
        <dbReference type="SAM" id="MobiDB-lite"/>
    </source>
</evidence>
<keyword evidence="3" id="KW-1185">Reference proteome</keyword>
<proteinExistence type="predicted"/>
<evidence type="ECO:0000313" key="3">
    <source>
        <dbReference type="Proteomes" id="UP000590647"/>
    </source>
</evidence>
<dbReference type="Proteomes" id="UP000590647">
    <property type="component" value="Unassembled WGS sequence"/>
</dbReference>
<evidence type="ECO:0000313" key="2">
    <source>
        <dbReference type="EMBL" id="MBB5792074.1"/>
    </source>
</evidence>
<organism evidence="2 3">
    <name type="scientific">Streptomyces caelestis</name>
    <dbReference type="NCBI Taxonomy" id="36816"/>
    <lineage>
        <taxon>Bacteria</taxon>
        <taxon>Bacillati</taxon>
        <taxon>Actinomycetota</taxon>
        <taxon>Actinomycetes</taxon>
        <taxon>Kitasatosporales</taxon>
        <taxon>Streptomycetaceae</taxon>
        <taxon>Streptomyces</taxon>
    </lineage>
</organism>
<gene>
    <name evidence="2" type="ORF">HDA41_000038</name>
</gene>
<comment type="caution">
    <text evidence="2">The sequence shown here is derived from an EMBL/GenBank/DDBJ whole genome shotgun (WGS) entry which is preliminary data.</text>
</comment>
<protein>
    <submittedName>
        <fullName evidence="2">Uncharacterized protein</fullName>
    </submittedName>
</protein>